<dbReference type="Gene3D" id="3.80.10.10">
    <property type="entry name" value="Ribonuclease Inhibitor"/>
    <property type="match status" value="1"/>
</dbReference>
<feature type="compositionally biased region" description="Polar residues" evidence="2">
    <location>
        <begin position="720"/>
        <end position="734"/>
    </location>
</feature>
<dbReference type="InterPro" id="IPR032675">
    <property type="entry name" value="LRR_dom_sf"/>
</dbReference>
<dbReference type="InParanoid" id="F2UIU1"/>
<feature type="compositionally biased region" description="Acidic residues" evidence="2">
    <location>
        <begin position="694"/>
        <end position="707"/>
    </location>
</feature>
<feature type="compositionally biased region" description="Basic and acidic residues" evidence="2">
    <location>
        <begin position="650"/>
        <end position="678"/>
    </location>
</feature>
<dbReference type="InterPro" id="IPR051341">
    <property type="entry name" value="Zyg-11_UBL_adapter"/>
</dbReference>
<dbReference type="GO" id="GO:0031462">
    <property type="term" value="C:Cul2-RING ubiquitin ligase complex"/>
    <property type="evidence" value="ECO:0007669"/>
    <property type="project" value="TreeGrafter"/>
</dbReference>
<feature type="compositionally biased region" description="Acidic residues" evidence="2">
    <location>
        <begin position="560"/>
        <end position="585"/>
    </location>
</feature>
<name>F2UIU1_SALR5</name>
<evidence type="ECO:0000313" key="4">
    <source>
        <dbReference type="EMBL" id="EGD77140.1"/>
    </source>
</evidence>
<dbReference type="PANTHER" id="PTHR12904:SF23">
    <property type="entry name" value="PROTEIN ZER-1 HOMOLOG"/>
    <property type="match status" value="1"/>
</dbReference>
<keyword evidence="5" id="KW-1185">Reference proteome</keyword>
<protein>
    <recommendedName>
        <fullName evidence="3">Protein zer-1 homolog-like C-terminal domain-containing protein</fullName>
    </recommendedName>
</protein>
<evidence type="ECO:0000256" key="2">
    <source>
        <dbReference type="SAM" id="MobiDB-lite"/>
    </source>
</evidence>
<feature type="compositionally biased region" description="Low complexity" evidence="2">
    <location>
        <begin position="234"/>
        <end position="253"/>
    </location>
</feature>
<feature type="compositionally biased region" description="Low complexity" evidence="2">
    <location>
        <begin position="509"/>
        <end position="522"/>
    </location>
</feature>
<dbReference type="STRING" id="946362.F2UIU1"/>
<feature type="compositionally biased region" description="Acidic residues" evidence="2">
    <location>
        <begin position="413"/>
        <end position="440"/>
    </location>
</feature>
<dbReference type="EMBL" id="GL832976">
    <property type="protein sequence ID" value="EGD77140.1"/>
    <property type="molecule type" value="Genomic_DNA"/>
</dbReference>
<feature type="compositionally biased region" description="Low complexity" evidence="2">
    <location>
        <begin position="748"/>
        <end position="805"/>
    </location>
</feature>
<dbReference type="GeneID" id="16071541"/>
<evidence type="ECO:0000313" key="5">
    <source>
        <dbReference type="Proteomes" id="UP000007799"/>
    </source>
</evidence>
<feature type="region of interest" description="Disordered" evidence="2">
    <location>
        <begin position="499"/>
        <end position="812"/>
    </location>
</feature>
<dbReference type="RefSeq" id="XP_004990979.1">
    <property type="nucleotide sequence ID" value="XM_004990922.1"/>
</dbReference>
<feature type="compositionally biased region" description="Low complexity" evidence="2">
    <location>
        <begin position="613"/>
        <end position="640"/>
    </location>
</feature>
<dbReference type="PANTHER" id="PTHR12904">
    <property type="match status" value="1"/>
</dbReference>
<evidence type="ECO:0000256" key="1">
    <source>
        <dbReference type="ARBA" id="ARBA00022786"/>
    </source>
</evidence>
<sequence length="1472" mass="160244">MPPPAPNDGTTTNNPTSSNNGRRVGRILSNMTGETIVPDRLATSSTGTVPSLARLCTRLLAHIAISELSQSAEARTLLEQLRNQPALDVIEEIHDRGKACRSLAPLSTPLDDRAMKTIMPRWNTYTPSQLAACHQNFFSTHTISHSDMDIFKPLWKLLPPSCAFVDFARESGHVRRRNAQKELQDEQLRSRVFQEAEEQHAEAQRKHEEYYLRRQKQHRTTVGGGDASARVDITRTAGTNTTTTTAAVNNQMATEEDEPAPTPAPAPARNGGGGHGATAHQGRSTDVGQGAGSEQWPVGIVQRTRNSRLSAEESASPSRPASASASIAAGTTSSRRRAMSAQAGDPYAPPPSPSPTRATVTPATVTVVTTTAPRRATHAPAGNALSRSSQAEVPVAGATRQRMVCDGDYGYGYDDDDDYYDDDDDEYYDDDDDDDDDDCDSRDGDGRSGRDGDGSDEDDGPVFQLIGASAESCRDEEALAVLCRALAYDDACRQGFRTKHRRAMQAGLSASMSASTTASTATPVTPGELADGGDGGAVDNGDNASGRGGNTAMDATPDRPDDDDDDDDDDGDGGDGDGDDDDDDDGRGGNAGDASGVSEHEGHHGTASAGRMTASRGGPSATATAAASSSSAGRARTVSSGSGGKRSGACRHDDDYRTDTGDRVDTAADAVMHDHGRGDGAVATAATAAAAAHDDDDGDDDDGDGDDQGGVGRRGEEGGSDTSRLAAQLETTTLPVKIRKTVGSGRAPSRPQPQHQQVQQPQQQSQAQQPQQPQQPQAQQQPQQQPQQSQAQQQPQQQPEQLQASEATAERVQAHEHVDDVIVWWDGVDMRTTIYPSERRVRTLLKGRRYSFTERQVFSEVHLHYCKDLKRQGLSALVDHPIIAFSFTHARLSTTFFYRATLNWSESLGYLDITSCGGVRNDQIYHAIANLHALRVLNISDTKIRALPPLRRLEVLHAEGTRLNTQEVITLAQHSRYLRELYVQLTDVGVDVISALCIMPNLEALGLAAAPGFSIHTQGTVFDAAHATRVHNFFDRHIFDLSTKKLRWLDVSFTSAPVGFVQRVAERFPTLEYLGVFGTAAQDAVPAAIPRPLTVGCSTRTRAEVTTAYLQTPLCMPSIELQALLRAVYVVLPRNGDREEMRGATHDPLLQRLVDTLWYRMEDTPLVLVITAVLYYVLLHRDPERHLARVRRDALCALKRTLCVHSNEEQIVKNICLSLQNFEVWSELSEFALELASTLTGAAETFTDNTIRSFALLIVSREIATLSHPIRLKLVGQEDIMNRMLVLIDSTIQRLPEQNRDLLLQQVQHCWLFMWNITDESPAICRLALADPDCIRLLRVTMQADWAGQPTVHNIMGFLANVSEVPELRPRFFELNLVSLIVDAITRHTGQGLAVTYNATGIICHLATHVTLWEGHDPSLETALEAVRTCIDEWSITTSSQINYRGNAVPFSVGRKIDFKGGNPKVSVLQKR</sequence>
<keyword evidence="1" id="KW-0833">Ubl conjugation pathway</keyword>
<reference evidence="4" key="1">
    <citation type="submission" date="2009-08" db="EMBL/GenBank/DDBJ databases">
        <title>Annotation of Salpingoeca rosetta.</title>
        <authorList>
            <consortium name="The Broad Institute Genome Sequencing Platform"/>
            <person name="Russ C."/>
            <person name="Cuomo C."/>
            <person name="Burger G."/>
            <person name="Gray M.W."/>
            <person name="Holland P.W.H."/>
            <person name="King N."/>
            <person name="Lang F.B.F."/>
            <person name="Roger A.J."/>
            <person name="Ruiz-Trillo I."/>
            <person name="Young S.K."/>
            <person name="Zeng Q."/>
            <person name="Gargeya S."/>
            <person name="Alvarado L."/>
            <person name="Berlin A."/>
            <person name="Chapman S.B."/>
            <person name="Chen Z."/>
            <person name="Freedman E."/>
            <person name="Gellesch M."/>
            <person name="Goldberg J."/>
            <person name="Griggs A."/>
            <person name="Gujja S."/>
            <person name="Heilman E."/>
            <person name="Heiman D."/>
            <person name="Howarth C."/>
            <person name="Mehta T."/>
            <person name="Neiman D."/>
            <person name="Pearson M."/>
            <person name="Roberts A."/>
            <person name="Saif S."/>
            <person name="Shea T."/>
            <person name="Shenoy N."/>
            <person name="Sisk P."/>
            <person name="Stolte C."/>
            <person name="Sykes S."/>
            <person name="White J."/>
            <person name="Yandava C."/>
            <person name="Haas B."/>
            <person name="Nusbaum C."/>
            <person name="Birren B."/>
        </authorList>
    </citation>
    <scope>NUCLEOTIDE SEQUENCE [LARGE SCALE GENOMIC DNA]</scope>
    <source>
        <strain evidence="4">ATCC 50818</strain>
    </source>
</reference>
<dbReference type="eggNOG" id="KOG3665">
    <property type="taxonomic scope" value="Eukaryota"/>
</dbReference>
<gene>
    <name evidence="4" type="ORF">PTSG_12591</name>
</gene>
<feature type="compositionally biased region" description="Low complexity" evidence="2">
    <location>
        <begin position="307"/>
        <end position="343"/>
    </location>
</feature>
<dbReference type="Gene3D" id="1.25.10.10">
    <property type="entry name" value="Leucine-rich Repeat Variant"/>
    <property type="match status" value="1"/>
</dbReference>
<feature type="compositionally biased region" description="Basic and acidic residues" evidence="2">
    <location>
        <begin position="441"/>
        <end position="453"/>
    </location>
</feature>
<dbReference type="KEGG" id="sre:PTSG_12591"/>
<feature type="region of interest" description="Disordered" evidence="2">
    <location>
        <begin position="1"/>
        <end position="24"/>
    </location>
</feature>
<evidence type="ECO:0000259" key="3">
    <source>
        <dbReference type="Pfam" id="PF22964"/>
    </source>
</evidence>
<dbReference type="InterPro" id="IPR055142">
    <property type="entry name" value="ZER1-like_C"/>
</dbReference>
<dbReference type="Pfam" id="PF22964">
    <property type="entry name" value="ZER1-like_2nd"/>
    <property type="match status" value="1"/>
</dbReference>
<proteinExistence type="predicted"/>
<dbReference type="Proteomes" id="UP000007799">
    <property type="component" value="Unassembled WGS sequence"/>
</dbReference>
<feature type="region of interest" description="Disordered" evidence="2">
    <location>
        <begin position="194"/>
        <end position="463"/>
    </location>
</feature>
<accession>F2UIU1</accession>
<feature type="compositionally biased region" description="Low complexity" evidence="2">
    <location>
        <begin position="7"/>
        <end position="21"/>
    </location>
</feature>
<feature type="compositionally biased region" description="Basic and acidic residues" evidence="2">
    <location>
        <begin position="194"/>
        <end position="212"/>
    </location>
</feature>
<dbReference type="InterPro" id="IPR011989">
    <property type="entry name" value="ARM-like"/>
</dbReference>
<feature type="compositionally biased region" description="Low complexity" evidence="2">
    <location>
        <begin position="355"/>
        <end position="381"/>
    </location>
</feature>
<dbReference type="SUPFAM" id="SSF52047">
    <property type="entry name" value="RNI-like"/>
    <property type="match status" value="1"/>
</dbReference>
<organism evidence="5">
    <name type="scientific">Salpingoeca rosetta (strain ATCC 50818 / BSB-021)</name>
    <dbReference type="NCBI Taxonomy" id="946362"/>
    <lineage>
        <taxon>Eukaryota</taxon>
        <taxon>Choanoflagellata</taxon>
        <taxon>Craspedida</taxon>
        <taxon>Salpingoecidae</taxon>
        <taxon>Salpingoeca</taxon>
    </lineage>
</organism>
<feature type="domain" description="Protein zer-1 homolog-like C-terminal" evidence="3">
    <location>
        <begin position="1163"/>
        <end position="1445"/>
    </location>
</feature>
<dbReference type="OrthoDB" id="5783533at2759"/>
<feature type="compositionally biased region" description="Low complexity" evidence="2">
    <location>
        <begin position="680"/>
        <end position="691"/>
    </location>
</feature>